<evidence type="ECO:0000256" key="1">
    <source>
        <dbReference type="SAM" id="MobiDB-lite"/>
    </source>
</evidence>
<proteinExistence type="predicted"/>
<name>A0A6A9V0D5_9ACTN</name>
<organism evidence="2 3">
    <name type="scientific">Auraticoccus cholistanensis</name>
    <dbReference type="NCBI Taxonomy" id="2656650"/>
    <lineage>
        <taxon>Bacteria</taxon>
        <taxon>Bacillati</taxon>
        <taxon>Actinomycetota</taxon>
        <taxon>Actinomycetes</taxon>
        <taxon>Propionibacteriales</taxon>
        <taxon>Propionibacteriaceae</taxon>
        <taxon>Auraticoccus</taxon>
    </lineage>
</organism>
<protein>
    <submittedName>
        <fullName evidence="2">DUF1961 family protein</fullName>
    </submittedName>
</protein>
<sequence length="216" mass="24348">MTSYSNPLDGPEALRGFRMEGDGRMTFPRGRLRLESGRSAEEGQNANIVLWCPEELGPDVEISWSFWPLVEPGLAILFFAARGHGDRDVLDPSLAPRTGPYEQYHSSDLDTYHLSYFRRRWPDERRFHTCNLRRSSGFHLVAQGADPIPGVADADGPYRLRLRLEGARTRFDVDGLTVLDWTDDGTYGPPLRGGKIGFRQMAPLVAEYADLVVRPL</sequence>
<dbReference type="Pfam" id="PF09224">
    <property type="entry name" value="DUF1961"/>
    <property type="match status" value="1"/>
</dbReference>
<dbReference type="InterPro" id="IPR015305">
    <property type="entry name" value="DUF1961"/>
</dbReference>
<feature type="region of interest" description="Disordered" evidence="1">
    <location>
        <begin position="1"/>
        <end position="21"/>
    </location>
</feature>
<dbReference type="RefSeq" id="WP_156608468.1">
    <property type="nucleotide sequence ID" value="NZ_WPCU01000004.1"/>
</dbReference>
<evidence type="ECO:0000313" key="2">
    <source>
        <dbReference type="EMBL" id="MVA75399.1"/>
    </source>
</evidence>
<gene>
    <name evidence="2" type="ORF">GC722_05045</name>
</gene>
<accession>A0A6A9V0D5</accession>
<evidence type="ECO:0000313" key="3">
    <source>
        <dbReference type="Proteomes" id="UP000435304"/>
    </source>
</evidence>
<comment type="caution">
    <text evidence="2">The sequence shown here is derived from an EMBL/GenBank/DDBJ whole genome shotgun (WGS) entry which is preliminary data.</text>
</comment>
<dbReference type="SUPFAM" id="SSF49899">
    <property type="entry name" value="Concanavalin A-like lectins/glucanases"/>
    <property type="match status" value="1"/>
</dbReference>
<keyword evidence="3" id="KW-1185">Reference proteome</keyword>
<dbReference type="Gene3D" id="2.60.120.200">
    <property type="match status" value="1"/>
</dbReference>
<dbReference type="InterPro" id="IPR013320">
    <property type="entry name" value="ConA-like_dom_sf"/>
</dbReference>
<dbReference type="AlphaFoldDB" id="A0A6A9V0D5"/>
<dbReference type="Proteomes" id="UP000435304">
    <property type="component" value="Unassembled WGS sequence"/>
</dbReference>
<reference evidence="2 3" key="1">
    <citation type="submission" date="2019-12" db="EMBL/GenBank/DDBJ databases">
        <title>Auraticoccus cholistani sp. nov., an actinomycete isolated from soil of Cholistan desert.</title>
        <authorList>
            <person name="Cheema M.T."/>
        </authorList>
    </citation>
    <scope>NUCLEOTIDE SEQUENCE [LARGE SCALE GENOMIC DNA]</scope>
    <source>
        <strain evidence="2 3">F435</strain>
    </source>
</reference>
<dbReference type="EMBL" id="WPCU01000004">
    <property type="protein sequence ID" value="MVA75399.1"/>
    <property type="molecule type" value="Genomic_DNA"/>
</dbReference>